<name>A0A017S2F9_ASPRC</name>
<accession>A0A017S2F9</accession>
<dbReference type="EMBL" id="KK088461">
    <property type="protein sequence ID" value="EYE90360.1"/>
    <property type="molecule type" value="Genomic_DNA"/>
</dbReference>
<dbReference type="RefSeq" id="XP_040634050.1">
    <property type="nucleotide sequence ID" value="XM_040787517.1"/>
</dbReference>
<dbReference type="InterPro" id="IPR016040">
    <property type="entry name" value="NAD(P)-bd_dom"/>
</dbReference>
<proteinExistence type="predicted"/>
<dbReference type="PANTHER" id="PTHR47129">
    <property type="entry name" value="QUINONE OXIDOREDUCTASE 2"/>
    <property type="match status" value="1"/>
</dbReference>
<dbReference type="AlphaFoldDB" id="A0A017S2F9"/>
<dbReference type="GeneID" id="63702641"/>
<reference evidence="3" key="1">
    <citation type="journal article" date="2014" name="Nat. Commun.">
        <title>Genomic adaptations of the halophilic Dead Sea filamentous fungus Eurotium rubrum.</title>
        <authorList>
            <person name="Kis-Papo T."/>
            <person name="Weig A.R."/>
            <person name="Riley R."/>
            <person name="Persoh D."/>
            <person name="Salamov A."/>
            <person name="Sun H."/>
            <person name="Lipzen A."/>
            <person name="Wasser S.P."/>
            <person name="Rambold G."/>
            <person name="Grigoriev I.V."/>
            <person name="Nevo E."/>
        </authorList>
    </citation>
    <scope>NUCLEOTIDE SEQUENCE [LARGE SCALE GENOMIC DNA]</scope>
    <source>
        <strain evidence="3">CBS 135680</strain>
    </source>
</reference>
<gene>
    <name evidence="2" type="ORF">EURHEDRAFT_550403</name>
</gene>
<dbReference type="InterPro" id="IPR052718">
    <property type="entry name" value="NmrA-type_oxidoreductase"/>
</dbReference>
<dbReference type="Gene3D" id="3.40.50.720">
    <property type="entry name" value="NAD(P)-binding Rossmann-like Domain"/>
    <property type="match status" value="1"/>
</dbReference>
<dbReference type="STRING" id="1388766.A0A017S2F9"/>
<evidence type="ECO:0000313" key="2">
    <source>
        <dbReference type="EMBL" id="EYE90360.1"/>
    </source>
</evidence>
<dbReference type="PANTHER" id="PTHR47129:SF1">
    <property type="entry name" value="NMRA-LIKE DOMAIN-CONTAINING PROTEIN"/>
    <property type="match status" value="1"/>
</dbReference>
<dbReference type="Proteomes" id="UP000019804">
    <property type="component" value="Unassembled WGS sequence"/>
</dbReference>
<keyword evidence="3" id="KW-1185">Reference proteome</keyword>
<dbReference type="Gene3D" id="3.90.25.10">
    <property type="entry name" value="UDP-galactose 4-epimerase, domain 1"/>
    <property type="match status" value="1"/>
</dbReference>
<evidence type="ECO:0000259" key="1">
    <source>
        <dbReference type="Pfam" id="PF13460"/>
    </source>
</evidence>
<organism evidence="2 3">
    <name type="scientific">Aspergillus ruber (strain CBS 135680)</name>
    <dbReference type="NCBI Taxonomy" id="1388766"/>
    <lineage>
        <taxon>Eukaryota</taxon>
        <taxon>Fungi</taxon>
        <taxon>Dikarya</taxon>
        <taxon>Ascomycota</taxon>
        <taxon>Pezizomycotina</taxon>
        <taxon>Eurotiomycetes</taxon>
        <taxon>Eurotiomycetidae</taxon>
        <taxon>Eurotiales</taxon>
        <taxon>Aspergillaceae</taxon>
        <taxon>Aspergillus</taxon>
        <taxon>Aspergillus subgen. Aspergillus</taxon>
    </lineage>
</organism>
<dbReference type="HOGENOM" id="CLU_007383_10_4_1"/>
<feature type="domain" description="NAD(P)-binding" evidence="1">
    <location>
        <begin position="11"/>
        <end position="142"/>
    </location>
</feature>
<evidence type="ECO:0000313" key="3">
    <source>
        <dbReference type="Proteomes" id="UP000019804"/>
    </source>
</evidence>
<dbReference type="OrthoDB" id="419598at2759"/>
<protein>
    <submittedName>
        <fullName evidence="2">NAD(P)-binding protein</fullName>
    </submittedName>
</protein>
<dbReference type="InterPro" id="IPR036291">
    <property type="entry name" value="NAD(P)-bd_dom_sf"/>
</dbReference>
<dbReference type="SUPFAM" id="SSF51735">
    <property type="entry name" value="NAD(P)-binding Rossmann-fold domains"/>
    <property type="match status" value="1"/>
</dbReference>
<dbReference type="Pfam" id="PF13460">
    <property type="entry name" value="NAD_binding_10"/>
    <property type="match status" value="1"/>
</dbReference>
<sequence length="296" mass="32593">MSNHTVVVFPASGGIGGSTVKHLLPRISPQDLVFIARHPEKLEFVSTAGVTVCGADYDNDSDLERAFDGVHTLILISYASVEHEHRAKRQQFAINAALRSGVKYIFYGSLGYGGNPASNQSMAHECVSRNSGFDYTVIREGLYSESYPLYTSSFDNPVGEILIPHNGLGPGIAWVKREELGEGTAELLSRFIKDPSSFGYRRKIVLLSGSKTLSLKGTVEILSKLAQRPVHILPVSVEEFAAQPQNFANFTYRGVDHSTAWTSTFEAFRRGEGAYVSPLLGELIKHTLLLFMYFIV</sequence>